<protein>
    <submittedName>
        <fullName evidence="2">Uncharacterized protein</fullName>
    </submittedName>
</protein>
<evidence type="ECO:0000313" key="3">
    <source>
        <dbReference type="Proteomes" id="UP000554235"/>
    </source>
</evidence>
<gene>
    <name evidence="2" type="ORF">FALBO_4695</name>
</gene>
<dbReference type="OrthoDB" id="3922785at2759"/>
<feature type="compositionally biased region" description="Polar residues" evidence="1">
    <location>
        <begin position="258"/>
        <end position="267"/>
    </location>
</feature>
<dbReference type="AlphaFoldDB" id="A0A8H4PEX8"/>
<organism evidence="2 3">
    <name type="scientific">Fusarium albosuccineum</name>
    <dbReference type="NCBI Taxonomy" id="1237068"/>
    <lineage>
        <taxon>Eukaryota</taxon>
        <taxon>Fungi</taxon>
        <taxon>Dikarya</taxon>
        <taxon>Ascomycota</taxon>
        <taxon>Pezizomycotina</taxon>
        <taxon>Sordariomycetes</taxon>
        <taxon>Hypocreomycetidae</taxon>
        <taxon>Hypocreales</taxon>
        <taxon>Nectriaceae</taxon>
        <taxon>Fusarium</taxon>
        <taxon>Fusarium decemcellulare species complex</taxon>
    </lineage>
</organism>
<feature type="compositionally biased region" description="Low complexity" evidence="1">
    <location>
        <begin position="342"/>
        <end position="353"/>
    </location>
</feature>
<dbReference type="Proteomes" id="UP000554235">
    <property type="component" value="Unassembled WGS sequence"/>
</dbReference>
<evidence type="ECO:0000256" key="1">
    <source>
        <dbReference type="SAM" id="MobiDB-lite"/>
    </source>
</evidence>
<feature type="compositionally biased region" description="Low complexity" evidence="1">
    <location>
        <begin position="275"/>
        <end position="287"/>
    </location>
</feature>
<name>A0A8H4PEX8_9HYPO</name>
<proteinExistence type="predicted"/>
<feature type="region of interest" description="Disordered" evidence="1">
    <location>
        <begin position="339"/>
        <end position="376"/>
    </location>
</feature>
<comment type="caution">
    <text evidence="2">The sequence shown here is derived from an EMBL/GenBank/DDBJ whole genome shotgun (WGS) entry which is preliminary data.</text>
</comment>
<accession>A0A8H4PEX8</accession>
<sequence>MTVDCRSLFKKSRWGVLGDNRFPAGIIYLDLNFGPPQGCKVKSATVTVTLDDADRCLHPYRTRSDRACHTSNCPVQMTDWYGPKQLIGEEKSTELKRTMRMAPELHVMGGGASGVGVDSEKTFKYSSRWTFNGQLLPGKNTWTYKTLKWDLKDNDFEIQASRSSRVHTAFAFEHAGQPFLMKVEIEGKLEKWKHRVKSKLRFGSSKNQEEGQTTTLIDFKSPELFQSQLDELARSLPRAMEMENYEAIPVEIPDTLPASFQPTSPDTESSDSVDTETQQSHTTQQETLNSTVNPPSLGTARVPQCLCNQQNPAPHGLAEPTLENIKQVAHALAQLSERQRISAPSVKSFPSSSNTDVAEEEEQEQSPNNQVKGKTELVSVNPEVDEEAMLRILRVPALLAVLQMLATLMNMLGASKGKPKR</sequence>
<feature type="region of interest" description="Disordered" evidence="1">
    <location>
        <begin position="255"/>
        <end position="297"/>
    </location>
</feature>
<keyword evidence="3" id="KW-1185">Reference proteome</keyword>
<dbReference type="EMBL" id="JAADYS010000615">
    <property type="protein sequence ID" value="KAF4468423.1"/>
    <property type="molecule type" value="Genomic_DNA"/>
</dbReference>
<reference evidence="2 3" key="1">
    <citation type="submission" date="2020-01" db="EMBL/GenBank/DDBJ databases">
        <title>Identification and distribution of gene clusters putatively required for synthesis of sphingolipid metabolism inhibitors in phylogenetically diverse species of the filamentous fungus Fusarium.</title>
        <authorList>
            <person name="Kim H.-S."/>
            <person name="Busman M."/>
            <person name="Brown D.W."/>
            <person name="Divon H."/>
            <person name="Uhlig S."/>
            <person name="Proctor R.H."/>
        </authorList>
    </citation>
    <scope>NUCLEOTIDE SEQUENCE [LARGE SCALE GENOMIC DNA]</scope>
    <source>
        <strain evidence="2 3">NRRL 20459</strain>
    </source>
</reference>
<evidence type="ECO:0000313" key="2">
    <source>
        <dbReference type="EMBL" id="KAF4468423.1"/>
    </source>
</evidence>